<name>A0A1X7V036_AMPQE</name>
<dbReference type="AlphaFoldDB" id="A0A1X7V036"/>
<accession>A0A1X7V036</accession>
<organism evidence="1">
    <name type="scientific">Amphimedon queenslandica</name>
    <name type="common">Sponge</name>
    <dbReference type="NCBI Taxonomy" id="400682"/>
    <lineage>
        <taxon>Eukaryota</taxon>
        <taxon>Metazoa</taxon>
        <taxon>Porifera</taxon>
        <taxon>Demospongiae</taxon>
        <taxon>Heteroscleromorpha</taxon>
        <taxon>Haplosclerida</taxon>
        <taxon>Niphatidae</taxon>
        <taxon>Amphimedon</taxon>
    </lineage>
</organism>
<proteinExistence type="predicted"/>
<protein>
    <submittedName>
        <fullName evidence="1">Uncharacterized protein</fullName>
    </submittedName>
</protein>
<dbReference type="EnsemblMetazoa" id="Aqu2.1.33144_001">
    <property type="protein sequence ID" value="Aqu2.1.33144_001"/>
    <property type="gene ID" value="Aqu2.1.33144"/>
</dbReference>
<dbReference type="InParanoid" id="A0A1X7V036"/>
<evidence type="ECO:0000313" key="1">
    <source>
        <dbReference type="EnsemblMetazoa" id="Aqu2.1.33144_001"/>
    </source>
</evidence>
<sequence length="97" mass="10744">MGSKQKKDQTLFLFLSRSFAWANIVYSVTKPSHSGWIGRVCDTVIIGTMKGYQFLLKAEVHSVGQQCSAASTWRCLGSLVATTASDAKSTTYKKNRY</sequence>
<reference evidence="1" key="1">
    <citation type="submission" date="2017-05" db="UniProtKB">
        <authorList>
            <consortium name="EnsemblMetazoa"/>
        </authorList>
    </citation>
    <scope>IDENTIFICATION</scope>
</reference>